<dbReference type="AlphaFoldDB" id="A0A6S7IMF9"/>
<dbReference type="Proteomes" id="UP001152795">
    <property type="component" value="Unassembled WGS sequence"/>
</dbReference>
<feature type="compositionally biased region" description="Basic and acidic residues" evidence="1">
    <location>
        <begin position="297"/>
        <end position="312"/>
    </location>
</feature>
<proteinExistence type="predicted"/>
<evidence type="ECO:0000313" key="4">
    <source>
        <dbReference type="Proteomes" id="UP001152795"/>
    </source>
</evidence>
<evidence type="ECO:0000256" key="1">
    <source>
        <dbReference type="SAM" id="MobiDB-lite"/>
    </source>
</evidence>
<sequence>MSIFCKTDNYRFLTLGRKRRDVASYKFQAAHVVVVSIKENSNNVNAETEVKIFVLDPTSDSLLPEKAFSSETLKNVILEMPESDLPYTLKSVDEVKPHQSSSSKDDSGLNIPVVAGGIMAVVVLIGLVFAICLYTRRRHKNNSTVPPVQFNSAGGGRMQIGQHNPAQLSNHYYEDPEKIRNDIHRGFTDHVYDDVHNPPPYYESSPVHKPAVYETRPPHVYEIPDEKHGDQAWPAKDKMPAGAVVYLIPSKDAAREKPVEADFNMKFGHIKRSQPNAYVVRDYEVPINIPGVQRPANPHDESELKLKPPPKSDDIKLQVMQEKTASSILPNVPRRKKINRLDSNPNEAMGSERASRSHYQNVGYVTNEQSET</sequence>
<evidence type="ECO:0000256" key="2">
    <source>
        <dbReference type="SAM" id="Phobius"/>
    </source>
</evidence>
<keyword evidence="4" id="KW-1185">Reference proteome</keyword>
<keyword evidence="2" id="KW-1133">Transmembrane helix</keyword>
<feature type="region of interest" description="Disordered" evidence="1">
    <location>
        <begin position="290"/>
        <end position="312"/>
    </location>
</feature>
<keyword evidence="2" id="KW-0472">Membrane</keyword>
<feature type="region of interest" description="Disordered" evidence="1">
    <location>
        <begin position="324"/>
        <end position="372"/>
    </location>
</feature>
<dbReference type="CDD" id="cd12087">
    <property type="entry name" value="TM_EGFR-like"/>
    <property type="match status" value="1"/>
</dbReference>
<protein>
    <submittedName>
        <fullName evidence="3">Uncharacterized protein</fullName>
    </submittedName>
</protein>
<feature type="compositionally biased region" description="Polar residues" evidence="1">
    <location>
        <begin position="357"/>
        <end position="372"/>
    </location>
</feature>
<evidence type="ECO:0000313" key="3">
    <source>
        <dbReference type="EMBL" id="CAB4003738.1"/>
    </source>
</evidence>
<comment type="caution">
    <text evidence="3">The sequence shown here is derived from an EMBL/GenBank/DDBJ whole genome shotgun (WGS) entry which is preliminary data.</text>
</comment>
<organism evidence="3 4">
    <name type="scientific">Paramuricea clavata</name>
    <name type="common">Red gorgonian</name>
    <name type="synonym">Violescent sea-whip</name>
    <dbReference type="NCBI Taxonomy" id="317549"/>
    <lineage>
        <taxon>Eukaryota</taxon>
        <taxon>Metazoa</taxon>
        <taxon>Cnidaria</taxon>
        <taxon>Anthozoa</taxon>
        <taxon>Octocorallia</taxon>
        <taxon>Malacalcyonacea</taxon>
        <taxon>Plexauridae</taxon>
        <taxon>Paramuricea</taxon>
    </lineage>
</organism>
<keyword evidence="2" id="KW-0812">Transmembrane</keyword>
<gene>
    <name evidence="3" type="ORF">PACLA_8A062291</name>
</gene>
<dbReference type="EMBL" id="CACRXK020004711">
    <property type="protein sequence ID" value="CAB4003738.1"/>
    <property type="molecule type" value="Genomic_DNA"/>
</dbReference>
<accession>A0A6S7IMF9</accession>
<name>A0A6S7IMF9_PARCT</name>
<feature type="transmembrane region" description="Helical" evidence="2">
    <location>
        <begin position="111"/>
        <end position="134"/>
    </location>
</feature>
<reference evidence="3" key="1">
    <citation type="submission" date="2020-04" db="EMBL/GenBank/DDBJ databases">
        <authorList>
            <person name="Alioto T."/>
            <person name="Alioto T."/>
            <person name="Gomez Garrido J."/>
        </authorList>
    </citation>
    <scope>NUCLEOTIDE SEQUENCE</scope>
    <source>
        <strain evidence="3">A484AB</strain>
    </source>
</reference>